<accession>A0A8S0YLT2</accession>
<dbReference type="SUPFAM" id="SSF81296">
    <property type="entry name" value="E set domains"/>
    <property type="match status" value="1"/>
</dbReference>
<evidence type="ECO:0000313" key="6">
    <source>
        <dbReference type="EMBL" id="CAB3220185.1"/>
    </source>
</evidence>
<dbReference type="InterPro" id="IPR003172">
    <property type="entry name" value="ML_dom"/>
</dbReference>
<reference evidence="6 7" key="1">
    <citation type="submission" date="2020-04" db="EMBL/GenBank/DDBJ databases">
        <authorList>
            <person name="Wallbank WR R."/>
            <person name="Pardo Diaz C."/>
            <person name="Kozak K."/>
            <person name="Martin S."/>
            <person name="Jiggins C."/>
            <person name="Moest M."/>
            <person name="Warren A I."/>
            <person name="Byers J.R.P. K."/>
            <person name="Montejo-Kovacevich G."/>
            <person name="Yen C E."/>
        </authorList>
    </citation>
    <scope>NUCLEOTIDE SEQUENCE [LARGE SCALE GENOMIC DNA]</scope>
</reference>
<dbReference type="SMART" id="SM00737">
    <property type="entry name" value="ML"/>
    <property type="match status" value="1"/>
</dbReference>
<organism evidence="6 7">
    <name type="scientific">Arctia plantaginis</name>
    <name type="common">Wood tiger moth</name>
    <name type="synonym">Phalaena plantaginis</name>
    <dbReference type="NCBI Taxonomy" id="874455"/>
    <lineage>
        <taxon>Eukaryota</taxon>
        <taxon>Metazoa</taxon>
        <taxon>Ecdysozoa</taxon>
        <taxon>Arthropoda</taxon>
        <taxon>Hexapoda</taxon>
        <taxon>Insecta</taxon>
        <taxon>Pterygota</taxon>
        <taxon>Neoptera</taxon>
        <taxon>Endopterygota</taxon>
        <taxon>Lepidoptera</taxon>
        <taxon>Glossata</taxon>
        <taxon>Ditrysia</taxon>
        <taxon>Noctuoidea</taxon>
        <taxon>Erebidae</taxon>
        <taxon>Arctiinae</taxon>
        <taxon>Arctia</taxon>
    </lineage>
</organism>
<evidence type="ECO:0000313" key="7">
    <source>
        <dbReference type="Proteomes" id="UP000494106"/>
    </source>
</evidence>
<sequence length="150" mass="16481">MLRLVLLLAVFSLVKAQTTNVEQCVIHQGALPVNTYVEGCLNPPCFVEPGGDAVLHLIFNAPHLITSMETLVTVEVPGLGVLQFPLEEYAVTCNFLTNSYCPILPGEVLQYSLRLNIPAIISSITVMIEFYVVDEHKNTVMCLRVPVTVP</sequence>
<evidence type="ECO:0000256" key="2">
    <source>
        <dbReference type="ARBA" id="ARBA00006370"/>
    </source>
</evidence>
<comment type="caution">
    <text evidence="6">The sequence shown here is derived from an EMBL/GenBank/DDBJ whole genome shotgun (WGS) entry which is preliminary data.</text>
</comment>
<dbReference type="FunFam" id="2.60.40.770:FF:000001">
    <property type="entry name" value="NPC intracellular cholesterol transporter 2"/>
    <property type="match status" value="1"/>
</dbReference>
<protein>
    <recommendedName>
        <fullName evidence="5">MD-2-related lipid-recognition domain-containing protein</fullName>
    </recommendedName>
</protein>
<keyword evidence="4" id="KW-0732">Signal</keyword>
<dbReference type="GO" id="GO:0005576">
    <property type="term" value="C:extracellular region"/>
    <property type="evidence" value="ECO:0007669"/>
    <property type="project" value="UniProtKB-SubCell"/>
</dbReference>
<dbReference type="OrthoDB" id="6489092at2759"/>
<dbReference type="InterPro" id="IPR014756">
    <property type="entry name" value="Ig_E-set"/>
</dbReference>
<feature type="signal peptide" evidence="4">
    <location>
        <begin position="1"/>
        <end position="16"/>
    </location>
</feature>
<evidence type="ECO:0000256" key="4">
    <source>
        <dbReference type="SAM" id="SignalP"/>
    </source>
</evidence>
<dbReference type="EMBL" id="CADEBC010000045">
    <property type="protein sequence ID" value="CAB3220185.1"/>
    <property type="molecule type" value="Genomic_DNA"/>
</dbReference>
<dbReference type="Gene3D" id="2.60.40.770">
    <property type="match status" value="1"/>
</dbReference>
<dbReference type="Pfam" id="PF02221">
    <property type="entry name" value="E1_DerP2_DerF2"/>
    <property type="match status" value="1"/>
</dbReference>
<evidence type="ECO:0000256" key="1">
    <source>
        <dbReference type="ARBA" id="ARBA00004613"/>
    </source>
</evidence>
<gene>
    <name evidence="6" type="ORF">APLA_LOCUS176</name>
</gene>
<keyword evidence="7" id="KW-1185">Reference proteome</keyword>
<comment type="similarity">
    <text evidence="2">Belongs to the NPC2 family.</text>
</comment>
<feature type="chain" id="PRO_5035880301" description="MD-2-related lipid-recognition domain-containing protein" evidence="4">
    <location>
        <begin position="17"/>
        <end position="150"/>
    </location>
</feature>
<keyword evidence="3" id="KW-0964">Secreted</keyword>
<dbReference type="AlphaFoldDB" id="A0A8S0YLT2"/>
<dbReference type="Proteomes" id="UP000494106">
    <property type="component" value="Unassembled WGS sequence"/>
</dbReference>
<proteinExistence type="inferred from homology"/>
<name>A0A8S0YLT2_ARCPL</name>
<feature type="domain" description="MD-2-related lipid-recognition" evidence="5">
    <location>
        <begin position="21"/>
        <end position="147"/>
    </location>
</feature>
<comment type="subcellular location">
    <subcellularLocation>
        <location evidence="1">Secreted</location>
    </subcellularLocation>
</comment>
<evidence type="ECO:0000256" key="3">
    <source>
        <dbReference type="ARBA" id="ARBA00022525"/>
    </source>
</evidence>
<evidence type="ECO:0000259" key="5">
    <source>
        <dbReference type="SMART" id="SM00737"/>
    </source>
</evidence>